<evidence type="ECO:0000313" key="4">
    <source>
        <dbReference type="Proteomes" id="UP001081709"/>
    </source>
</evidence>
<proteinExistence type="predicted"/>
<dbReference type="RefSeq" id="WP_267186718.1">
    <property type="nucleotide sequence ID" value="NZ_JAPMKV010000006.1"/>
</dbReference>
<protein>
    <submittedName>
        <fullName evidence="3">ATP-binding cassette domain-containing protein</fullName>
    </submittedName>
</protein>
<evidence type="ECO:0000256" key="1">
    <source>
        <dbReference type="SAM" id="MobiDB-lite"/>
    </source>
</evidence>
<keyword evidence="3" id="KW-0547">Nucleotide-binding</keyword>
<dbReference type="InterPro" id="IPR003439">
    <property type="entry name" value="ABC_transporter-like_ATP-bd"/>
</dbReference>
<feature type="compositionally biased region" description="Basic residues" evidence="1">
    <location>
        <begin position="108"/>
        <end position="129"/>
    </location>
</feature>
<dbReference type="InterPro" id="IPR039421">
    <property type="entry name" value="Type_1_exporter"/>
</dbReference>
<reference evidence="3" key="1">
    <citation type="submission" date="2022-11" db="EMBL/GenBank/DDBJ databases">
        <title>Corynebacterium sp. isolated from Penguins.</title>
        <authorList>
            <person name="Sedlar K."/>
            <person name="Svec P."/>
        </authorList>
    </citation>
    <scope>NUCLEOTIDE SEQUENCE</scope>
    <source>
        <strain evidence="3">P7003</strain>
    </source>
</reference>
<dbReference type="EMBL" id="JAPMKV010000006">
    <property type="protein sequence ID" value="MCX7445534.1"/>
    <property type="molecule type" value="Genomic_DNA"/>
</dbReference>
<evidence type="ECO:0000259" key="2">
    <source>
        <dbReference type="Pfam" id="PF00005"/>
    </source>
</evidence>
<evidence type="ECO:0000313" key="3">
    <source>
        <dbReference type="EMBL" id="MCX7445534.1"/>
    </source>
</evidence>
<feature type="compositionally biased region" description="Basic and acidic residues" evidence="1">
    <location>
        <begin position="84"/>
        <end position="107"/>
    </location>
</feature>
<keyword evidence="4" id="KW-1185">Reference proteome</keyword>
<feature type="region of interest" description="Disordered" evidence="1">
    <location>
        <begin position="64"/>
        <end position="138"/>
    </location>
</feature>
<gene>
    <name evidence="3" type="ORF">OS125_09815</name>
</gene>
<dbReference type="PANTHER" id="PTHR24222:SF76">
    <property type="entry name" value="MYCOBACTIN IMPORT ATP-BINDING_PERMEASE PROTEIN IRTB"/>
    <property type="match status" value="1"/>
</dbReference>
<dbReference type="PANTHER" id="PTHR24222">
    <property type="entry name" value="ABC TRANSPORTER B FAMILY"/>
    <property type="match status" value="1"/>
</dbReference>
<dbReference type="GO" id="GO:0005524">
    <property type="term" value="F:ATP binding"/>
    <property type="evidence" value="ECO:0007669"/>
    <property type="project" value="UniProtKB-KW"/>
</dbReference>
<dbReference type="InterPro" id="IPR027417">
    <property type="entry name" value="P-loop_NTPase"/>
</dbReference>
<name>A0ABT3WX19_9CORY</name>
<organism evidence="3 4">
    <name type="scientific">Corynebacterium pygosceleis</name>
    <dbReference type="NCBI Taxonomy" id="2800406"/>
    <lineage>
        <taxon>Bacteria</taxon>
        <taxon>Bacillati</taxon>
        <taxon>Actinomycetota</taxon>
        <taxon>Actinomycetes</taxon>
        <taxon>Mycobacteriales</taxon>
        <taxon>Corynebacteriaceae</taxon>
        <taxon>Corynebacterium</taxon>
    </lineage>
</organism>
<sequence>MRETDDFVSTRRQDTAPAKVTMVMLKRPATAITGNRLSGGRRQRIGVARALLIDTDIVVLDEATASADPESGRAIRRGLVRPSAGRDRTHDRSPVAHRDRCRPDRRREGRTHHRIRTPPPTHRRRRNVRRSPESGNTR</sequence>
<dbReference type="Pfam" id="PF00005">
    <property type="entry name" value="ABC_tran"/>
    <property type="match status" value="1"/>
</dbReference>
<dbReference type="Gene3D" id="3.40.50.300">
    <property type="entry name" value="P-loop containing nucleotide triphosphate hydrolases"/>
    <property type="match status" value="1"/>
</dbReference>
<dbReference type="Proteomes" id="UP001081709">
    <property type="component" value="Unassembled WGS sequence"/>
</dbReference>
<comment type="caution">
    <text evidence="3">The sequence shown here is derived from an EMBL/GenBank/DDBJ whole genome shotgun (WGS) entry which is preliminary data.</text>
</comment>
<feature type="domain" description="ABC transporter" evidence="2">
    <location>
        <begin position="12"/>
        <end position="65"/>
    </location>
</feature>
<accession>A0ABT3WX19</accession>
<keyword evidence="3" id="KW-0067">ATP-binding</keyword>
<dbReference type="SUPFAM" id="SSF52540">
    <property type="entry name" value="P-loop containing nucleoside triphosphate hydrolases"/>
    <property type="match status" value="1"/>
</dbReference>